<dbReference type="Pfam" id="PF00266">
    <property type="entry name" value="Aminotran_5"/>
    <property type="match status" value="1"/>
</dbReference>
<dbReference type="InterPro" id="IPR010970">
    <property type="entry name" value="Cys_dSase_SufS"/>
</dbReference>
<evidence type="ECO:0000313" key="10">
    <source>
        <dbReference type="EMBL" id="TSJ45598.1"/>
    </source>
</evidence>
<dbReference type="OrthoDB" id="9804366at2"/>
<sequence length="411" mass="45993">MENPSKRKFSVREIRQDFPALRQQVYGKNLIYFDNGATSQKPQMVLDAINQYYSMDNANIHRGVHHLSQKATNEYEEAREIIRRFINAGKKEEIIFTKGTTDGINLVASSFGELLSAGDEIIISAMEHHSNIVPWQMLAERKKLVLKVIPINKRGELLMEEYQNMLSSKTKLVAVTHISNSLGTINPVEQIIESAHAVGAKVLIDGAQSVQHTKVDVTAMNCDFFVFSGHKVFGPTGIGVLYGRESILDEMPPYQGGGDMIAKVTFERTTYNELPFKFEAGTPHIAGGICLGTALNYLDQFNPKELEEYERELTEYAQEMLETFENIKLIGTAKNKTSVVSFAVDGIHPFDIGTLLDKQGIAVRTGHHCTQPLMDFYQVPGTVRASFAFYNTREEIDQFIAAVEKSISMLG</sequence>
<dbReference type="InterPro" id="IPR000192">
    <property type="entry name" value="Aminotrans_V_dom"/>
</dbReference>
<dbReference type="EC" id="2.8.1.7" evidence="8"/>
<dbReference type="Gene3D" id="3.40.640.10">
    <property type="entry name" value="Type I PLP-dependent aspartate aminotransferase-like (Major domain)"/>
    <property type="match status" value="1"/>
</dbReference>
<evidence type="ECO:0000256" key="3">
    <source>
        <dbReference type="ARBA" id="ARBA00010447"/>
    </source>
</evidence>
<evidence type="ECO:0000256" key="6">
    <source>
        <dbReference type="ARBA" id="ARBA00050776"/>
    </source>
</evidence>
<dbReference type="PROSITE" id="PS00595">
    <property type="entry name" value="AA_TRANSFER_CLASS_5"/>
    <property type="match status" value="1"/>
</dbReference>
<dbReference type="RefSeq" id="WP_144332554.1">
    <property type="nucleotide sequence ID" value="NZ_VLPL01000003.1"/>
</dbReference>
<evidence type="ECO:0000259" key="9">
    <source>
        <dbReference type="Pfam" id="PF00266"/>
    </source>
</evidence>
<evidence type="ECO:0000256" key="1">
    <source>
        <dbReference type="ARBA" id="ARBA00001933"/>
    </source>
</evidence>
<dbReference type="InterPro" id="IPR016454">
    <property type="entry name" value="Cysteine_dSase"/>
</dbReference>
<dbReference type="InterPro" id="IPR015424">
    <property type="entry name" value="PyrdxlP-dep_Trfase"/>
</dbReference>
<dbReference type="EMBL" id="VLPL01000003">
    <property type="protein sequence ID" value="TSJ45598.1"/>
    <property type="molecule type" value="Genomic_DNA"/>
</dbReference>
<dbReference type="PANTHER" id="PTHR43586:SF8">
    <property type="entry name" value="CYSTEINE DESULFURASE 1, CHLOROPLASTIC"/>
    <property type="match status" value="1"/>
</dbReference>
<keyword evidence="11" id="KW-1185">Reference proteome</keyword>
<evidence type="ECO:0000256" key="4">
    <source>
        <dbReference type="ARBA" id="ARBA00022679"/>
    </source>
</evidence>
<organism evidence="10 11">
    <name type="scientific">Fluviicola chungangensis</name>
    <dbReference type="NCBI Taxonomy" id="2597671"/>
    <lineage>
        <taxon>Bacteria</taxon>
        <taxon>Pseudomonadati</taxon>
        <taxon>Bacteroidota</taxon>
        <taxon>Flavobacteriia</taxon>
        <taxon>Flavobacteriales</taxon>
        <taxon>Crocinitomicaceae</taxon>
        <taxon>Fluviicola</taxon>
    </lineage>
</organism>
<dbReference type="GO" id="GO:0030170">
    <property type="term" value="F:pyridoxal phosphate binding"/>
    <property type="evidence" value="ECO:0007669"/>
    <property type="project" value="UniProtKB-UniRule"/>
</dbReference>
<comment type="cofactor">
    <cofactor evidence="1 7">
        <name>pyridoxal 5'-phosphate</name>
        <dbReference type="ChEBI" id="CHEBI:597326"/>
    </cofactor>
</comment>
<evidence type="ECO:0000256" key="5">
    <source>
        <dbReference type="ARBA" id="ARBA00022898"/>
    </source>
</evidence>
<comment type="caution">
    <text evidence="10">The sequence shown here is derived from an EMBL/GenBank/DDBJ whole genome shotgun (WGS) entry which is preliminary data.</text>
</comment>
<reference evidence="10 11" key="1">
    <citation type="submission" date="2019-07" db="EMBL/GenBank/DDBJ databases">
        <authorList>
            <person name="Huq M.A."/>
        </authorList>
    </citation>
    <scope>NUCLEOTIDE SEQUENCE [LARGE SCALE GENOMIC DNA]</scope>
    <source>
        <strain evidence="10 11">MAH-3</strain>
    </source>
</reference>
<dbReference type="GO" id="GO:0006534">
    <property type="term" value="P:cysteine metabolic process"/>
    <property type="evidence" value="ECO:0007669"/>
    <property type="project" value="UniProtKB-UniRule"/>
</dbReference>
<dbReference type="CDD" id="cd06453">
    <property type="entry name" value="SufS_like"/>
    <property type="match status" value="1"/>
</dbReference>
<dbReference type="PIRSF" id="PIRSF005572">
    <property type="entry name" value="NifS"/>
    <property type="match status" value="1"/>
</dbReference>
<dbReference type="Proteomes" id="UP000316008">
    <property type="component" value="Unassembled WGS sequence"/>
</dbReference>
<dbReference type="PANTHER" id="PTHR43586">
    <property type="entry name" value="CYSTEINE DESULFURASE"/>
    <property type="match status" value="1"/>
</dbReference>
<gene>
    <name evidence="10" type="ORF">FO442_07545</name>
</gene>
<evidence type="ECO:0000313" key="11">
    <source>
        <dbReference type="Proteomes" id="UP000316008"/>
    </source>
</evidence>
<evidence type="ECO:0000256" key="2">
    <source>
        <dbReference type="ARBA" id="ARBA00002824"/>
    </source>
</evidence>
<keyword evidence="5 8" id="KW-0663">Pyridoxal phosphate</keyword>
<dbReference type="Gene3D" id="3.90.1150.10">
    <property type="entry name" value="Aspartate Aminotransferase, domain 1"/>
    <property type="match status" value="1"/>
</dbReference>
<feature type="domain" description="Aminotransferase class V" evidence="9">
    <location>
        <begin position="31"/>
        <end position="399"/>
    </location>
</feature>
<comment type="similarity">
    <text evidence="3 8">Belongs to the class-V pyridoxal-phosphate-dependent aminotransferase family. Csd subfamily.</text>
</comment>
<dbReference type="InterPro" id="IPR015422">
    <property type="entry name" value="PyrdxlP-dep_Trfase_small"/>
</dbReference>
<evidence type="ECO:0000256" key="7">
    <source>
        <dbReference type="RuleBase" id="RU004504"/>
    </source>
</evidence>
<evidence type="ECO:0000256" key="8">
    <source>
        <dbReference type="RuleBase" id="RU004506"/>
    </source>
</evidence>
<protein>
    <recommendedName>
        <fullName evidence="8">Cysteine desulfurase</fullName>
        <ecNumber evidence="8">2.8.1.7</ecNumber>
    </recommendedName>
</protein>
<dbReference type="NCBIfam" id="TIGR01979">
    <property type="entry name" value="sufS"/>
    <property type="match status" value="1"/>
</dbReference>
<keyword evidence="4 8" id="KW-0808">Transferase</keyword>
<accession>A0A556N0P5</accession>
<dbReference type="GO" id="GO:0031071">
    <property type="term" value="F:cysteine desulfurase activity"/>
    <property type="evidence" value="ECO:0007669"/>
    <property type="project" value="UniProtKB-UniRule"/>
</dbReference>
<name>A0A556N0P5_9FLAO</name>
<comment type="function">
    <text evidence="2 8">Catalyzes the removal of elemental sulfur and selenium atoms from L-cysteine, L-cystine, L-selenocysteine, and L-selenocystine to produce L-alanine.</text>
</comment>
<proteinExistence type="inferred from homology"/>
<dbReference type="InterPro" id="IPR020578">
    <property type="entry name" value="Aminotrans_V_PyrdxlP_BS"/>
</dbReference>
<dbReference type="SUPFAM" id="SSF53383">
    <property type="entry name" value="PLP-dependent transferases"/>
    <property type="match status" value="1"/>
</dbReference>
<dbReference type="AlphaFoldDB" id="A0A556N0P5"/>
<comment type="catalytic activity">
    <reaction evidence="6 8">
        <text>(sulfur carrier)-H + L-cysteine = (sulfur carrier)-SH + L-alanine</text>
        <dbReference type="Rhea" id="RHEA:43892"/>
        <dbReference type="Rhea" id="RHEA-COMP:14737"/>
        <dbReference type="Rhea" id="RHEA-COMP:14739"/>
        <dbReference type="ChEBI" id="CHEBI:29917"/>
        <dbReference type="ChEBI" id="CHEBI:35235"/>
        <dbReference type="ChEBI" id="CHEBI:57972"/>
        <dbReference type="ChEBI" id="CHEBI:64428"/>
        <dbReference type="EC" id="2.8.1.7"/>
    </reaction>
</comment>
<dbReference type="InterPro" id="IPR015421">
    <property type="entry name" value="PyrdxlP-dep_Trfase_major"/>
</dbReference>